<dbReference type="EMBL" id="JAKRCV010000016">
    <property type="protein sequence ID" value="MCG7321645.1"/>
    <property type="molecule type" value="Genomic_DNA"/>
</dbReference>
<dbReference type="Gene3D" id="3.40.50.300">
    <property type="entry name" value="P-loop containing nucleotide triphosphate hydrolases"/>
    <property type="match status" value="1"/>
</dbReference>
<sequence>MTEEQPAPTQGTAEASTGEQLSLVRARVRGDRSLPRTGCAASSSPVSPVSSAAEPVAPGGPADPVAEVLVDLPLAHLDRPFEYTVPDELAETAVPGARVRVRFAGQDVDGFVIARKGLPEHQGRLAPLRRVVSPEPVLTPAVLDTCREVARARAGTVSDVLRLAVPPRHATAERNLSGEPAEPPPLPDPGPWRELRAGEAFLRHLAEGRSPHACWQATPCGGDAERDWPQLLALAAATALSSGRGVLVVVPDHRDVDRVDAALAAVLGKGMHVRLTASQGPQARYTAWLKVLRGHVRCVVGTRAAMFAPVHDLGLVAWWDDGDDLLAEPRAPYPHVRDVLLARARREGAAALAGGFGRSAEVQRLVESGAMPVVAADPATVRRAAPRVVLAGEGHEQERDAAAASAHLPSLAWRTAKKALDSGPVLVQVPRRGYAPSLSCQDCRAPARCPACHGPLGLGGRDAPPRCRWCGQTVARYECPECEGTRLRSSVVGARRTAEELGRAFPGVPVITSGSGDVVGRVESRPALVIATPGAEPVADGGYAAVLLLDAWASLDRSDLDASLEALRRWLGAAALARSASSGAVAVLCGAPTDLSVPPVEALVRWDPGWLAARELAERRELSLPPAVVMARLDAERHALADAVAAVGLADTVERLGPLPAPPPPAGPRRVTADDAPPRQRILLRTSHEHALELADALRAMRATRSARKELETVHVVVDPRDGVV</sequence>
<evidence type="ECO:0000256" key="1">
    <source>
        <dbReference type="ARBA" id="ARBA00022515"/>
    </source>
</evidence>
<protein>
    <recommendedName>
        <fullName evidence="8">Probable replication restart protein PriA</fullName>
    </recommendedName>
    <alternativeName>
        <fullName evidence="8">Putative ATP-dependent DNA helicase PriA</fullName>
    </alternativeName>
</protein>
<feature type="binding site" evidence="8">
    <location>
        <position position="452"/>
    </location>
    <ligand>
        <name>Zn(2+)</name>
        <dbReference type="ChEBI" id="CHEBI:29105"/>
        <label>2</label>
    </ligand>
</feature>
<evidence type="ECO:0000256" key="8">
    <source>
        <dbReference type="HAMAP-Rule" id="MF_00983"/>
    </source>
</evidence>
<keyword evidence="3 8" id="KW-0479">Metal-binding</keyword>
<keyword evidence="12" id="KW-1185">Reference proteome</keyword>
<reference evidence="11 12" key="1">
    <citation type="submission" date="2022-02" db="EMBL/GenBank/DDBJ databases">
        <title>Uncovering new skin microbiome diversity through culturing and metagenomics.</title>
        <authorList>
            <person name="Conlan S."/>
            <person name="Deming C."/>
            <person name="Nisc Comparative Sequencing Program N."/>
            <person name="Segre J.A."/>
        </authorList>
    </citation>
    <scope>NUCLEOTIDE SEQUENCE [LARGE SCALE GENOMIC DNA]</scope>
    <source>
        <strain evidence="11 12">ACRQZ</strain>
    </source>
</reference>
<name>A0ABS9Q194_9MICO</name>
<dbReference type="RefSeq" id="WP_205621801.1">
    <property type="nucleotide sequence ID" value="NZ_DAMCVA010000006.1"/>
</dbReference>
<comment type="subunit">
    <text evidence="8">Component of the replication restart primosome.</text>
</comment>
<keyword evidence="4 8" id="KW-0547">Nucleotide-binding</keyword>
<keyword evidence="5 8" id="KW-0862">Zinc</keyword>
<evidence type="ECO:0000256" key="6">
    <source>
        <dbReference type="ARBA" id="ARBA00022840"/>
    </source>
</evidence>
<organism evidence="11 12">
    <name type="scientific">Arsenicicoccus bolidensis</name>
    <dbReference type="NCBI Taxonomy" id="229480"/>
    <lineage>
        <taxon>Bacteria</taxon>
        <taxon>Bacillati</taxon>
        <taxon>Actinomycetota</taxon>
        <taxon>Actinomycetes</taxon>
        <taxon>Micrococcales</taxon>
        <taxon>Intrasporangiaceae</taxon>
        <taxon>Arsenicicoccus</taxon>
    </lineage>
</organism>
<feature type="domain" description="Primosomal protein N' 3' DNA-binding" evidence="10">
    <location>
        <begin position="67"/>
        <end position="166"/>
    </location>
</feature>
<accession>A0ABS9Q194</accession>
<evidence type="ECO:0000313" key="11">
    <source>
        <dbReference type="EMBL" id="MCG7321645.1"/>
    </source>
</evidence>
<comment type="cofactor">
    <cofactor evidence="8">
        <name>Zn(2+)</name>
        <dbReference type="ChEBI" id="CHEBI:29105"/>
    </cofactor>
    <text evidence="8">Binds 2 zinc ions per subunit.</text>
</comment>
<feature type="binding site" evidence="8">
    <location>
        <position position="440"/>
    </location>
    <ligand>
        <name>Zn(2+)</name>
        <dbReference type="ChEBI" id="CHEBI:29105"/>
        <label>1</label>
    </ligand>
</feature>
<evidence type="ECO:0000259" key="10">
    <source>
        <dbReference type="Pfam" id="PF17764"/>
    </source>
</evidence>
<evidence type="ECO:0000256" key="3">
    <source>
        <dbReference type="ARBA" id="ARBA00022723"/>
    </source>
</evidence>
<dbReference type="PANTHER" id="PTHR30580:SF0">
    <property type="entry name" value="PRIMOSOMAL PROTEIN N"/>
    <property type="match status" value="1"/>
</dbReference>
<keyword evidence="6 8" id="KW-0067">ATP-binding</keyword>
<feature type="binding site" evidence="8">
    <location>
        <position position="443"/>
    </location>
    <ligand>
        <name>Zn(2+)</name>
        <dbReference type="ChEBI" id="CHEBI:29105"/>
        <label>1</label>
    </ligand>
</feature>
<comment type="caution">
    <text evidence="11">The sequence shown here is derived from an EMBL/GenBank/DDBJ whole genome shotgun (WGS) entry which is preliminary data.</text>
</comment>
<dbReference type="Proteomes" id="UP001521931">
    <property type="component" value="Unassembled WGS sequence"/>
</dbReference>
<comment type="function">
    <text evidence="8">Initiates the restart of stalled replication forks, which reloads the replicative helicase on sites other than the origin of replication. Recognizes and binds to abandoned replication forks and remodels them to uncover a helicase loading site. Promotes assembly of the primosome at these replication forks.</text>
</comment>
<dbReference type="InterPro" id="IPR005259">
    <property type="entry name" value="PriA"/>
</dbReference>
<proteinExistence type="inferred from homology"/>
<evidence type="ECO:0000256" key="7">
    <source>
        <dbReference type="ARBA" id="ARBA00023125"/>
    </source>
</evidence>
<gene>
    <name evidence="8" type="primary">priA</name>
    <name evidence="11" type="ORF">MHL29_07025</name>
</gene>
<feature type="binding site" evidence="8">
    <location>
        <position position="449"/>
    </location>
    <ligand>
        <name>Zn(2+)</name>
        <dbReference type="ChEBI" id="CHEBI:29105"/>
        <label>2</label>
    </ligand>
</feature>
<dbReference type="PANTHER" id="PTHR30580">
    <property type="entry name" value="PRIMOSOMAL PROTEIN N"/>
    <property type="match status" value="1"/>
</dbReference>
<evidence type="ECO:0000256" key="9">
    <source>
        <dbReference type="SAM" id="MobiDB-lite"/>
    </source>
</evidence>
<feature type="compositionally biased region" description="Low complexity" evidence="9">
    <location>
        <begin position="40"/>
        <end position="61"/>
    </location>
</feature>
<feature type="compositionally biased region" description="Polar residues" evidence="9">
    <location>
        <begin position="7"/>
        <end position="20"/>
    </location>
</feature>
<dbReference type="Pfam" id="PF17764">
    <property type="entry name" value="PriA_3primeBD"/>
    <property type="match status" value="1"/>
</dbReference>
<keyword evidence="2 8" id="KW-0235">DNA replication</keyword>
<evidence type="ECO:0000313" key="12">
    <source>
        <dbReference type="Proteomes" id="UP001521931"/>
    </source>
</evidence>
<dbReference type="InterPro" id="IPR027417">
    <property type="entry name" value="P-loop_NTPase"/>
</dbReference>
<evidence type="ECO:0000256" key="2">
    <source>
        <dbReference type="ARBA" id="ARBA00022705"/>
    </source>
</evidence>
<evidence type="ECO:0000256" key="5">
    <source>
        <dbReference type="ARBA" id="ARBA00022833"/>
    </source>
</evidence>
<keyword evidence="1 8" id="KW-0639">Primosome</keyword>
<feature type="binding site" evidence="8">
    <location>
        <position position="479"/>
    </location>
    <ligand>
        <name>Zn(2+)</name>
        <dbReference type="ChEBI" id="CHEBI:29105"/>
        <label>1</label>
    </ligand>
</feature>
<feature type="region of interest" description="Disordered" evidence="9">
    <location>
        <begin position="1"/>
        <end position="61"/>
    </location>
</feature>
<keyword evidence="7 8" id="KW-0238">DNA-binding</keyword>
<feature type="binding site" evidence="8">
    <location>
        <position position="467"/>
    </location>
    <ligand>
        <name>Zn(2+)</name>
        <dbReference type="ChEBI" id="CHEBI:29105"/>
        <label>2</label>
    </ligand>
</feature>
<comment type="similarity">
    <text evidence="8">Belongs to the helicase family. PriA subfamily.</text>
</comment>
<dbReference type="InterPro" id="IPR042115">
    <property type="entry name" value="PriA_3primeBD_sf"/>
</dbReference>
<feature type="binding site" evidence="8">
    <location>
        <position position="470"/>
    </location>
    <ligand>
        <name>Zn(2+)</name>
        <dbReference type="ChEBI" id="CHEBI:29105"/>
        <label>2</label>
    </ligand>
</feature>
<comment type="caution">
    <text evidence="8">As this protein does not have any detectable helicase domains, it probably does not have helicase activity.</text>
</comment>
<dbReference type="Gene3D" id="3.40.1440.60">
    <property type="entry name" value="PriA, 3(prime) DNA-binding domain"/>
    <property type="match status" value="1"/>
</dbReference>
<evidence type="ECO:0000256" key="4">
    <source>
        <dbReference type="ARBA" id="ARBA00022741"/>
    </source>
</evidence>
<dbReference type="InterPro" id="IPR041222">
    <property type="entry name" value="PriA_3primeBD"/>
</dbReference>
<dbReference type="HAMAP" id="MF_00983">
    <property type="entry name" value="PriA"/>
    <property type="match status" value="1"/>
</dbReference>
<feature type="binding site" evidence="8">
    <location>
        <position position="482"/>
    </location>
    <ligand>
        <name>Zn(2+)</name>
        <dbReference type="ChEBI" id="CHEBI:29105"/>
        <label>1</label>
    </ligand>
</feature>